<evidence type="ECO:0000313" key="10">
    <source>
        <dbReference type="RefSeq" id="XP_012890280.1"/>
    </source>
</evidence>
<feature type="transmembrane region" description="Helical" evidence="7">
    <location>
        <begin position="44"/>
        <end position="66"/>
    </location>
</feature>
<feature type="transmembrane region" description="Helical" evidence="7">
    <location>
        <begin position="99"/>
        <end position="122"/>
    </location>
</feature>
<evidence type="ECO:0000256" key="3">
    <source>
        <dbReference type="ARBA" id="ARBA00022692"/>
    </source>
</evidence>
<evidence type="ECO:0000256" key="1">
    <source>
        <dbReference type="ARBA" id="ARBA00004141"/>
    </source>
</evidence>
<name>A0A1S3GNK3_DIPOR</name>
<keyword evidence="9" id="KW-1185">Reference proteome</keyword>
<dbReference type="OrthoDB" id="58557at2759"/>
<dbReference type="KEGG" id="dord:105999731"/>
<dbReference type="FunCoup" id="A0A1S3GNK3">
    <property type="interactions" value="303"/>
</dbReference>
<dbReference type="PANTHER" id="PTHR14207">
    <property type="entry name" value="STEROL ISOMERASE"/>
    <property type="match status" value="1"/>
</dbReference>
<dbReference type="AlphaFoldDB" id="A0A1S3GNK3"/>
<evidence type="ECO:0000256" key="7">
    <source>
        <dbReference type="SAM" id="Phobius"/>
    </source>
</evidence>
<comment type="similarity">
    <text evidence="2">Belongs to the EBP family.</text>
</comment>
<dbReference type="STRING" id="10020.ENSDORP00000002211"/>
<evidence type="ECO:0000259" key="8">
    <source>
        <dbReference type="PROSITE" id="PS51751"/>
    </source>
</evidence>
<evidence type="ECO:0000256" key="4">
    <source>
        <dbReference type="ARBA" id="ARBA00022989"/>
    </source>
</evidence>
<dbReference type="GeneID" id="105999731"/>
<evidence type="ECO:0000313" key="9">
    <source>
        <dbReference type="Proteomes" id="UP000081671"/>
    </source>
</evidence>
<dbReference type="GO" id="GO:0016020">
    <property type="term" value="C:membrane"/>
    <property type="evidence" value="ECO:0007669"/>
    <property type="project" value="UniProtKB-SubCell"/>
</dbReference>
<dbReference type="InterPro" id="IPR007905">
    <property type="entry name" value="EBP"/>
</dbReference>
<protein>
    <submittedName>
        <fullName evidence="10">Emopamil-binding protein-like isoform X1</fullName>
    </submittedName>
</protein>
<sequence>MEPGWDLGASAGRSLLLCSALLVAGCALGLRLGRGRGAADRGALAWLCYDALVHFVLEGTFVYLSLSGNIADSEEGLIASLWKEYGKADIRWLHFDPNIVSVEIFTVVVGGFLALFLIYAIVMERYYRHFLQITLCVCELYGGWMTFFPEWLIQSPNLNTNSWLYFWVYLVFFNGLWVLIPGLLLWQSWAELKKMHHKGTALGKKRW</sequence>
<organism evidence="9 10">
    <name type="scientific">Dipodomys ordii</name>
    <name type="common">Ord's kangaroo rat</name>
    <dbReference type="NCBI Taxonomy" id="10020"/>
    <lineage>
        <taxon>Eukaryota</taxon>
        <taxon>Metazoa</taxon>
        <taxon>Chordata</taxon>
        <taxon>Craniata</taxon>
        <taxon>Vertebrata</taxon>
        <taxon>Euteleostomi</taxon>
        <taxon>Mammalia</taxon>
        <taxon>Eutheria</taxon>
        <taxon>Euarchontoglires</taxon>
        <taxon>Glires</taxon>
        <taxon>Rodentia</taxon>
        <taxon>Castorimorpha</taxon>
        <taxon>Heteromyidae</taxon>
        <taxon>Dipodomyinae</taxon>
        <taxon>Dipodomys</taxon>
    </lineage>
</organism>
<keyword evidence="3 6" id="KW-0812">Transmembrane</keyword>
<feature type="domain" description="EXPERA" evidence="8">
    <location>
        <begin position="39"/>
        <end position="185"/>
    </location>
</feature>
<dbReference type="InterPro" id="IPR033118">
    <property type="entry name" value="EXPERA"/>
</dbReference>
<dbReference type="Proteomes" id="UP000081671">
    <property type="component" value="Unplaced"/>
</dbReference>
<gene>
    <name evidence="10" type="primary">Ebpl</name>
</gene>
<evidence type="ECO:0000256" key="2">
    <source>
        <dbReference type="ARBA" id="ARBA00008337"/>
    </source>
</evidence>
<comment type="subcellular location">
    <subcellularLocation>
        <location evidence="1">Membrane</location>
        <topology evidence="1">Multi-pass membrane protein</topology>
    </subcellularLocation>
</comment>
<dbReference type="CTD" id="84650"/>
<keyword evidence="5 6" id="KW-0472">Membrane</keyword>
<accession>A0A1S3GNK3</accession>
<feature type="transmembrane region" description="Helical" evidence="7">
    <location>
        <begin position="129"/>
        <end position="152"/>
    </location>
</feature>
<evidence type="ECO:0000256" key="6">
    <source>
        <dbReference type="PROSITE-ProRule" id="PRU01087"/>
    </source>
</evidence>
<feature type="transmembrane region" description="Helical" evidence="7">
    <location>
        <begin position="164"/>
        <end position="186"/>
    </location>
</feature>
<feature type="transmembrane region" description="Helical" evidence="7">
    <location>
        <begin position="12"/>
        <end position="32"/>
    </location>
</feature>
<dbReference type="GO" id="GO:0047750">
    <property type="term" value="F:cholestenol delta-isomerase activity"/>
    <property type="evidence" value="ECO:0007669"/>
    <property type="project" value="InterPro"/>
</dbReference>
<evidence type="ECO:0000256" key="5">
    <source>
        <dbReference type="ARBA" id="ARBA00023136"/>
    </source>
</evidence>
<proteinExistence type="inferred from homology"/>
<dbReference type="GO" id="GO:0005783">
    <property type="term" value="C:endoplasmic reticulum"/>
    <property type="evidence" value="ECO:0007669"/>
    <property type="project" value="TreeGrafter"/>
</dbReference>
<dbReference type="RefSeq" id="XP_012890280.1">
    <property type="nucleotide sequence ID" value="XM_013034826.1"/>
</dbReference>
<reference evidence="10" key="1">
    <citation type="submission" date="2025-08" db="UniProtKB">
        <authorList>
            <consortium name="RefSeq"/>
        </authorList>
    </citation>
    <scope>IDENTIFICATION</scope>
    <source>
        <tissue evidence="10">Kidney</tissue>
    </source>
</reference>
<dbReference type="GO" id="GO:0016125">
    <property type="term" value="P:sterol metabolic process"/>
    <property type="evidence" value="ECO:0007669"/>
    <property type="project" value="InterPro"/>
</dbReference>
<dbReference type="Pfam" id="PF05241">
    <property type="entry name" value="EBP"/>
    <property type="match status" value="1"/>
</dbReference>
<dbReference type="PROSITE" id="PS51751">
    <property type="entry name" value="EXPERA"/>
    <property type="match status" value="1"/>
</dbReference>
<dbReference type="InParanoid" id="A0A1S3GNK3"/>
<keyword evidence="4 6" id="KW-1133">Transmembrane helix</keyword>
<dbReference type="PANTHER" id="PTHR14207:SF1">
    <property type="entry name" value="EMOPAMIL-BINDING PROTEIN-LIKE"/>
    <property type="match status" value="1"/>
</dbReference>